<sequence length="720" mass="79536">MAAVEHAVAFLADYTDIAQEAWLQLALLLHRGPDTALGSDDGGPAPAVVQRTRSAVLTCLLRIASSSRSTSVLAHIVAKVADGVAVHVADTNSLAERTTACQLLLGLAKLDADAVWLLLFCMQANKGQSGGQGVATSQSTDDKVLGQLPEYIAEQLPVIFTSRSSIDKEFLDILNFDVMRGGSFAAAERRIQAALRTQHERNHLFLEEVRPALELIASRYPPGQGPEYIWVDYSPVCGNLLKKIFPTVKIVLEDSTHLMRRYMRTLTPGHALNRVGAPSLLQPEHELNKVMNRIWVDHAGVNLLTDKTLEVHESSLKLVRRGAVSDPLPVSQMYFQTADGTYKAVRGSSKLEGYHPHLHKVLPGTGYSPDLGGSLVMLFNGQWSLERADDNDVGPAYGHSEPWIVSRLHAAVESEWQYKLPECLHVPDSSEEQFGCDYKPPMALLETARLVEEELLSDADSDEEDEDAAMAAHTLATHFTAATRQRQPRWLSSRWWSTQWRQLPASHVLCSTATVGRARGPEDYSKDVVRTWKWVCNEKLKMEGKVCHICEQAIRPNEHIRRPCTCVDQQEKKKGATCCRGFGEGWVHAGCYNVPSQPAQAAPRSSQPRREAVLRRSQRTAPAPTSDAQLLMDYHSTPVQSPTGGRSKQRGARRLNTHVDNARAVTTVAERSLYFELASQPDVRTTGGAFNFTVMAARFNAAVFTQVITSGDYLPKVLSE</sequence>
<name>I0YMP8_COCSC</name>
<proteinExistence type="predicted"/>
<dbReference type="Proteomes" id="UP000007264">
    <property type="component" value="Unassembled WGS sequence"/>
</dbReference>
<comment type="caution">
    <text evidence="2">The sequence shown here is derived from an EMBL/GenBank/DDBJ whole genome shotgun (WGS) entry which is preliminary data.</text>
</comment>
<organism evidence="2 3">
    <name type="scientific">Coccomyxa subellipsoidea (strain C-169)</name>
    <name type="common">Green microalga</name>
    <dbReference type="NCBI Taxonomy" id="574566"/>
    <lineage>
        <taxon>Eukaryota</taxon>
        <taxon>Viridiplantae</taxon>
        <taxon>Chlorophyta</taxon>
        <taxon>core chlorophytes</taxon>
        <taxon>Trebouxiophyceae</taxon>
        <taxon>Trebouxiophyceae incertae sedis</taxon>
        <taxon>Coccomyxaceae</taxon>
        <taxon>Coccomyxa</taxon>
        <taxon>Coccomyxa subellipsoidea</taxon>
    </lineage>
</organism>
<evidence type="ECO:0000313" key="3">
    <source>
        <dbReference type="Proteomes" id="UP000007264"/>
    </source>
</evidence>
<reference evidence="2 3" key="1">
    <citation type="journal article" date="2012" name="Genome Biol.">
        <title>The genome of the polar eukaryotic microalga coccomyxa subellipsoidea reveals traits of cold adaptation.</title>
        <authorList>
            <person name="Blanc G."/>
            <person name="Agarkova I."/>
            <person name="Grimwood J."/>
            <person name="Kuo A."/>
            <person name="Brueggeman A."/>
            <person name="Dunigan D."/>
            <person name="Gurnon J."/>
            <person name="Ladunga I."/>
            <person name="Lindquist E."/>
            <person name="Lucas S."/>
            <person name="Pangilinan J."/>
            <person name="Proschold T."/>
            <person name="Salamov A."/>
            <person name="Schmutz J."/>
            <person name="Weeks D."/>
            <person name="Yamada T."/>
            <person name="Claverie J.M."/>
            <person name="Grigoriev I."/>
            <person name="Van Etten J."/>
            <person name="Lomsadze A."/>
            <person name="Borodovsky M."/>
        </authorList>
    </citation>
    <scope>NUCLEOTIDE SEQUENCE [LARGE SCALE GENOMIC DNA]</scope>
    <source>
        <strain evidence="2 3">C-169</strain>
    </source>
</reference>
<dbReference type="OrthoDB" id="549340at2759"/>
<dbReference type="AlphaFoldDB" id="I0YMP8"/>
<dbReference type="GeneID" id="17037639"/>
<evidence type="ECO:0000256" key="1">
    <source>
        <dbReference type="SAM" id="MobiDB-lite"/>
    </source>
</evidence>
<dbReference type="EMBL" id="AGSI01000018">
    <property type="protein sequence ID" value="EIE19667.1"/>
    <property type="molecule type" value="Genomic_DNA"/>
</dbReference>
<keyword evidence="3" id="KW-1185">Reference proteome</keyword>
<accession>I0YMP8</accession>
<evidence type="ECO:0000313" key="2">
    <source>
        <dbReference type="EMBL" id="EIE19667.1"/>
    </source>
</evidence>
<gene>
    <name evidence="2" type="ORF">COCSUDRAFT_58410</name>
</gene>
<dbReference type="RefSeq" id="XP_005644211.1">
    <property type="nucleotide sequence ID" value="XM_005644154.1"/>
</dbReference>
<feature type="compositionally biased region" description="Polar residues" evidence="1">
    <location>
        <begin position="637"/>
        <end position="646"/>
    </location>
</feature>
<dbReference type="KEGG" id="csl:COCSUDRAFT_58410"/>
<feature type="region of interest" description="Disordered" evidence="1">
    <location>
        <begin position="597"/>
        <end position="654"/>
    </location>
</feature>
<protein>
    <submittedName>
        <fullName evidence="2">Uncharacterized protein</fullName>
    </submittedName>
</protein>
<feature type="compositionally biased region" description="Polar residues" evidence="1">
    <location>
        <begin position="597"/>
        <end position="606"/>
    </location>
</feature>